<dbReference type="InterPro" id="IPR016040">
    <property type="entry name" value="NAD(P)-bd_dom"/>
</dbReference>
<dbReference type="EMBL" id="AZSP01000269">
    <property type="protein sequence ID" value="PVE07879.1"/>
    <property type="molecule type" value="Genomic_DNA"/>
</dbReference>
<evidence type="ECO:0000313" key="2">
    <source>
        <dbReference type="EMBL" id="PVE07879.1"/>
    </source>
</evidence>
<dbReference type="STRING" id="1440053.GCA_000718095_05772"/>
<keyword evidence="3" id="KW-1185">Reference proteome</keyword>
<protein>
    <submittedName>
        <fullName evidence="2">Epimerase</fullName>
    </submittedName>
</protein>
<sequence length="207" mass="21586">MLGATGGVGRQIVRHALADGHEVLAAVRDPAKLTTEHKNLTVVRADALDAASLTGVVDGADAVLSGMGQAGRHDPLKPASTSARAATGAMAATGVRRIVVVSAAPLNRSGAGQPWLARRVLLPGMWLALKELYTDLELMEAILRESGLDWTSVRPPRLTDAEGKGTYRHAVEAGPAANAIARADVARAMLDFVTDRETFGHAVGVSD</sequence>
<gene>
    <name evidence="2" type="ORF">Y717_21415</name>
</gene>
<dbReference type="SUPFAM" id="SSF51735">
    <property type="entry name" value="NAD(P)-binding Rossmann-fold domains"/>
    <property type="match status" value="1"/>
</dbReference>
<accession>A0A2T7SY79</accession>
<reference evidence="2 3" key="1">
    <citation type="submission" date="2013-12" db="EMBL/GenBank/DDBJ databases">
        <title>Annotated genome of Streptomyces scopuliridis.</title>
        <authorList>
            <person name="Olson J.B."/>
        </authorList>
    </citation>
    <scope>NUCLEOTIDE SEQUENCE [LARGE SCALE GENOMIC DNA]</scope>
    <source>
        <strain evidence="2 3">RB72</strain>
    </source>
</reference>
<dbReference type="InterPro" id="IPR051606">
    <property type="entry name" value="Polyketide_Oxido-like"/>
</dbReference>
<comment type="caution">
    <text evidence="2">The sequence shown here is derived from an EMBL/GenBank/DDBJ whole genome shotgun (WGS) entry which is preliminary data.</text>
</comment>
<evidence type="ECO:0000259" key="1">
    <source>
        <dbReference type="Pfam" id="PF13460"/>
    </source>
</evidence>
<organism evidence="2 3">
    <name type="scientific">Streptomyces scopuliridis RB72</name>
    <dbReference type="NCBI Taxonomy" id="1440053"/>
    <lineage>
        <taxon>Bacteria</taxon>
        <taxon>Bacillati</taxon>
        <taxon>Actinomycetota</taxon>
        <taxon>Actinomycetes</taxon>
        <taxon>Kitasatosporales</taxon>
        <taxon>Streptomycetaceae</taxon>
        <taxon>Streptomyces</taxon>
    </lineage>
</organism>
<dbReference type="AlphaFoldDB" id="A0A2T7SY79"/>
<dbReference type="Pfam" id="PF13460">
    <property type="entry name" value="NAD_binding_10"/>
    <property type="match status" value="1"/>
</dbReference>
<dbReference type="Gene3D" id="3.40.50.720">
    <property type="entry name" value="NAD(P)-binding Rossmann-like Domain"/>
    <property type="match status" value="1"/>
</dbReference>
<dbReference type="InterPro" id="IPR036291">
    <property type="entry name" value="NAD(P)-bd_dom_sf"/>
</dbReference>
<dbReference type="PANTHER" id="PTHR43355">
    <property type="entry name" value="FLAVIN REDUCTASE (NADPH)"/>
    <property type="match status" value="1"/>
</dbReference>
<evidence type="ECO:0000313" key="3">
    <source>
        <dbReference type="Proteomes" id="UP000245992"/>
    </source>
</evidence>
<dbReference type="GO" id="GO:0004074">
    <property type="term" value="F:biliverdin reductase [NAD(P)H] activity"/>
    <property type="evidence" value="ECO:0007669"/>
    <property type="project" value="TreeGrafter"/>
</dbReference>
<dbReference type="PANTHER" id="PTHR43355:SF2">
    <property type="entry name" value="FLAVIN REDUCTASE (NADPH)"/>
    <property type="match status" value="1"/>
</dbReference>
<dbReference type="GO" id="GO:0042602">
    <property type="term" value="F:riboflavin reductase (NADPH) activity"/>
    <property type="evidence" value="ECO:0007669"/>
    <property type="project" value="TreeGrafter"/>
</dbReference>
<dbReference type="Proteomes" id="UP000245992">
    <property type="component" value="Unassembled WGS sequence"/>
</dbReference>
<feature type="domain" description="NAD(P)-binding" evidence="1">
    <location>
        <begin position="3"/>
        <end position="195"/>
    </location>
</feature>
<proteinExistence type="predicted"/>
<name>A0A2T7SY79_9ACTN</name>